<dbReference type="Pfam" id="PF22397">
    <property type="entry name" value="NADAR-DarT1"/>
    <property type="match status" value="1"/>
</dbReference>
<organism evidence="1 2">
    <name type="scientific">Clostridium frigoris</name>
    <dbReference type="NCBI Taxonomy" id="205327"/>
    <lineage>
        <taxon>Bacteria</taxon>
        <taxon>Bacillati</taxon>
        <taxon>Bacillota</taxon>
        <taxon>Clostridia</taxon>
        <taxon>Eubacteriales</taxon>
        <taxon>Clostridiaceae</taxon>
        <taxon>Clostridium</taxon>
    </lineage>
</organism>
<dbReference type="Proteomes" id="UP000776252">
    <property type="component" value="Unassembled WGS sequence"/>
</dbReference>
<keyword evidence="2" id="KW-1185">Reference proteome</keyword>
<evidence type="ECO:0000313" key="2">
    <source>
        <dbReference type="Proteomes" id="UP000776252"/>
    </source>
</evidence>
<gene>
    <name evidence="1" type="ORF">KPL37_19205</name>
</gene>
<sequence length="226" mass="26226">MAIRNVFIVDNSENFFKKIDIEFKWFPGFAVSQKQKSIDDLHENFKEKYKGKNPLEISSKSRDDLGINLSAFNLMINTPKGKEYSVECAFQSSKVFENGGPYKDILYMTSRDAKKDKRLKESGKLIRFEFYNVVWELEPKTLFYDWLYINALYKKKALAAEVLKFDAFTDIEFNSMKSVNCQAGSVALFVSLSRKGLLEKAIVNPLNYKNIILTKHTDNQQMNFLD</sequence>
<proteinExistence type="predicted"/>
<protein>
    <submittedName>
        <fullName evidence="1">Uncharacterized protein</fullName>
    </submittedName>
</protein>
<name>A0ABS6BYW2_9CLOT</name>
<dbReference type="InterPro" id="IPR053913">
    <property type="entry name" value="NADAR-DarT1"/>
</dbReference>
<reference evidence="1 2" key="1">
    <citation type="submission" date="2021-06" db="EMBL/GenBank/DDBJ databases">
        <title>Clostridia strains as spoilage organisms.</title>
        <authorList>
            <person name="Wambui J."/>
            <person name="Stephan R."/>
            <person name="Stevens M.J.A."/>
        </authorList>
    </citation>
    <scope>NUCLEOTIDE SEQUENCE [LARGE SCALE GENOMIC DNA]</scope>
    <source>
        <strain evidence="1 2">DSM 14204</strain>
    </source>
</reference>
<comment type="caution">
    <text evidence="1">The sequence shown here is derived from an EMBL/GenBank/DDBJ whole genome shotgun (WGS) entry which is preliminary data.</text>
</comment>
<accession>A0ABS6BYW2</accession>
<dbReference type="EMBL" id="JAHLDV010000112">
    <property type="protein sequence ID" value="MBU3161814.1"/>
    <property type="molecule type" value="Genomic_DNA"/>
</dbReference>
<dbReference type="RefSeq" id="WP_216151678.1">
    <property type="nucleotide sequence ID" value="NZ_JAHLDV010000112.1"/>
</dbReference>
<evidence type="ECO:0000313" key="1">
    <source>
        <dbReference type="EMBL" id="MBU3161814.1"/>
    </source>
</evidence>